<keyword evidence="4 8" id="KW-0812">Transmembrane</keyword>
<dbReference type="SMART" id="SM00793">
    <property type="entry name" value="AgrB"/>
    <property type="match status" value="1"/>
</dbReference>
<keyword evidence="3" id="KW-0645">Protease</keyword>
<dbReference type="Pfam" id="PF04647">
    <property type="entry name" value="AgrB"/>
    <property type="match status" value="1"/>
</dbReference>
<dbReference type="Proteomes" id="UP000256530">
    <property type="component" value="Unassembled WGS sequence"/>
</dbReference>
<keyword evidence="2" id="KW-0673">Quorum sensing</keyword>
<protein>
    <submittedName>
        <fullName evidence="9">Accessory gene regulator B</fullName>
    </submittedName>
</protein>
<dbReference type="GO" id="GO:0006508">
    <property type="term" value="P:proteolysis"/>
    <property type="evidence" value="ECO:0007669"/>
    <property type="project" value="UniProtKB-KW"/>
</dbReference>
<dbReference type="RefSeq" id="WP_113938625.1">
    <property type="nucleotide sequence ID" value="NZ_JBNNVF010000009.1"/>
</dbReference>
<proteinExistence type="predicted"/>
<evidence type="ECO:0000256" key="8">
    <source>
        <dbReference type="SAM" id="Phobius"/>
    </source>
</evidence>
<evidence type="ECO:0000256" key="6">
    <source>
        <dbReference type="ARBA" id="ARBA00022989"/>
    </source>
</evidence>
<reference evidence="9 10" key="1">
    <citation type="submission" date="2018-08" db="EMBL/GenBank/DDBJ databases">
        <title>Freshwater and sediment microbial communities from various areas in North America, analyzing microbe dynamics in response to fracking.</title>
        <authorList>
            <person name="Lamendella R."/>
        </authorList>
    </citation>
    <scope>NUCLEOTIDE SEQUENCE [LARGE SCALE GENOMIC DNA]</scope>
    <source>
        <strain evidence="9 10">DB-1</strain>
    </source>
</reference>
<comment type="caution">
    <text evidence="9">The sequence shown here is derived from an EMBL/GenBank/DDBJ whole genome shotgun (WGS) entry which is preliminary data.</text>
</comment>
<evidence type="ECO:0000256" key="7">
    <source>
        <dbReference type="ARBA" id="ARBA00023136"/>
    </source>
</evidence>
<dbReference type="GO" id="GO:0009372">
    <property type="term" value="P:quorum sensing"/>
    <property type="evidence" value="ECO:0007669"/>
    <property type="project" value="UniProtKB-KW"/>
</dbReference>
<dbReference type="EMBL" id="QTTY01000040">
    <property type="protein sequence ID" value="REF18409.1"/>
    <property type="molecule type" value="Genomic_DNA"/>
</dbReference>
<dbReference type="GO" id="GO:0016020">
    <property type="term" value="C:membrane"/>
    <property type="evidence" value="ECO:0007669"/>
    <property type="project" value="InterPro"/>
</dbReference>
<accession>A0A3D9TMR0</accession>
<evidence type="ECO:0000256" key="5">
    <source>
        <dbReference type="ARBA" id="ARBA00022801"/>
    </source>
</evidence>
<feature type="transmembrane region" description="Helical" evidence="8">
    <location>
        <begin position="84"/>
        <end position="102"/>
    </location>
</feature>
<keyword evidence="6 8" id="KW-1133">Transmembrane helix</keyword>
<evidence type="ECO:0000313" key="10">
    <source>
        <dbReference type="Proteomes" id="UP000256530"/>
    </source>
</evidence>
<keyword evidence="5" id="KW-0378">Hydrolase</keyword>
<name>A0A3D9TMR0_BACMY</name>
<feature type="transmembrane region" description="Helical" evidence="8">
    <location>
        <begin position="108"/>
        <end position="127"/>
    </location>
</feature>
<evidence type="ECO:0000256" key="1">
    <source>
        <dbReference type="ARBA" id="ARBA00022475"/>
    </source>
</evidence>
<keyword evidence="7 8" id="KW-0472">Membrane</keyword>
<evidence type="ECO:0000256" key="2">
    <source>
        <dbReference type="ARBA" id="ARBA00022654"/>
    </source>
</evidence>
<gene>
    <name evidence="9" type="ORF">DET55_14017</name>
</gene>
<evidence type="ECO:0000256" key="4">
    <source>
        <dbReference type="ARBA" id="ARBA00022692"/>
    </source>
</evidence>
<evidence type="ECO:0000256" key="3">
    <source>
        <dbReference type="ARBA" id="ARBA00022670"/>
    </source>
</evidence>
<sequence length="194" mass="22300">MINISIEERISKVITDRIINTNVVNDTEYAKINYGINVLIINLFKLFIIYAAAWFFNCFFNTLIMHAAFYSIRRHGYGFHAQKSINCTLIGISLFVIIPLLIQDIIITKGIFLFIILLDFILLNYYAPSKTKRNYIGNKEMQKKHKNKTLLANFLILILVIFIKDSNICLLITLGSFFASIFTTPLSYKILGGL</sequence>
<dbReference type="AlphaFoldDB" id="A0A3D9TMR0"/>
<organism evidence="9 10">
    <name type="scientific">Bacillus mycoides</name>
    <dbReference type="NCBI Taxonomy" id="1405"/>
    <lineage>
        <taxon>Bacteria</taxon>
        <taxon>Bacillati</taxon>
        <taxon>Bacillota</taxon>
        <taxon>Bacilli</taxon>
        <taxon>Bacillales</taxon>
        <taxon>Bacillaceae</taxon>
        <taxon>Bacillus</taxon>
        <taxon>Bacillus cereus group</taxon>
    </lineage>
</organism>
<feature type="transmembrane region" description="Helical" evidence="8">
    <location>
        <begin position="148"/>
        <end position="164"/>
    </location>
</feature>
<dbReference type="InterPro" id="IPR006741">
    <property type="entry name" value="AgrB"/>
</dbReference>
<feature type="transmembrane region" description="Helical" evidence="8">
    <location>
        <begin position="47"/>
        <end position="72"/>
    </location>
</feature>
<dbReference type="GO" id="GO:0008233">
    <property type="term" value="F:peptidase activity"/>
    <property type="evidence" value="ECO:0007669"/>
    <property type="project" value="UniProtKB-KW"/>
</dbReference>
<evidence type="ECO:0000313" key="9">
    <source>
        <dbReference type="EMBL" id="REF18409.1"/>
    </source>
</evidence>
<keyword evidence="1" id="KW-1003">Cell membrane</keyword>